<feature type="transmembrane region" description="Helical" evidence="7">
    <location>
        <begin position="306"/>
        <end position="334"/>
    </location>
</feature>
<dbReference type="AlphaFoldDB" id="A0A1Q4V8G3"/>
<evidence type="ECO:0000259" key="8">
    <source>
        <dbReference type="PROSITE" id="PS50850"/>
    </source>
</evidence>
<feature type="transmembrane region" description="Helical" evidence="7">
    <location>
        <begin position="373"/>
        <end position="393"/>
    </location>
</feature>
<dbReference type="EMBL" id="LFBV01000003">
    <property type="protein sequence ID" value="OKH94133.1"/>
    <property type="molecule type" value="Genomic_DNA"/>
</dbReference>
<keyword evidence="3 7" id="KW-0812">Transmembrane</keyword>
<dbReference type="GO" id="GO:0005886">
    <property type="term" value="C:plasma membrane"/>
    <property type="evidence" value="ECO:0007669"/>
    <property type="project" value="UniProtKB-SubCell"/>
</dbReference>
<dbReference type="InterPro" id="IPR050189">
    <property type="entry name" value="MFS_Efflux_Transporters"/>
</dbReference>
<evidence type="ECO:0000256" key="5">
    <source>
        <dbReference type="ARBA" id="ARBA00023136"/>
    </source>
</evidence>
<dbReference type="PROSITE" id="PS50850">
    <property type="entry name" value="MFS"/>
    <property type="match status" value="1"/>
</dbReference>
<keyword evidence="2" id="KW-1003">Cell membrane</keyword>
<feature type="transmembrane region" description="Helical" evidence="7">
    <location>
        <begin position="144"/>
        <end position="166"/>
    </location>
</feature>
<sequence length="428" mass="41550">MTVPSPRRSPAKYRARVWPGVLTAALTATVTVMPGFAVGALAPGIGSELRMSRTGLGLSMTAFYAATALGSPLAKRTAARLPTHTTLATASLIAAAVMLGVSRAGDAATLTALLVVGGLGNALVQPAAGRLIVAGVPGHRRSLAAGTVGAALAAATLVPGLLVAFAVPGHGWRTAMTVAGLVAMIPAALTPLTVPRTGTPATPTVRPTASRSVGPVLALWALAAALSAAGNNAVATYFVQLGAEAGLSGTLTGNLLSLSALCAIAVRLAAGALTDRAPHHNPAVITAMMATGGIGLALISTGSPTAFLAGAVLAFSAGWGWTGLLLAAALRLVPDKAEHAGHTVQVGIYTGATVAPFAFAALTGAVGFAGASLAAATAAFAGAAATTAGAFLLRSPGRPTPASAPGGTGPSAAPHSPVRATGPTSGED</sequence>
<feature type="transmembrane region" description="Helical" evidence="7">
    <location>
        <begin position="172"/>
        <end position="194"/>
    </location>
</feature>
<comment type="subcellular location">
    <subcellularLocation>
        <location evidence="1">Cell membrane</location>
        <topology evidence="1">Multi-pass membrane protein</topology>
    </subcellularLocation>
</comment>
<gene>
    <name evidence="9" type="ORF">AB852_16035</name>
</gene>
<organism evidence="9 10">
    <name type="scientific">Streptomyces uncialis</name>
    <dbReference type="NCBI Taxonomy" id="1048205"/>
    <lineage>
        <taxon>Bacteria</taxon>
        <taxon>Bacillati</taxon>
        <taxon>Actinomycetota</taxon>
        <taxon>Actinomycetes</taxon>
        <taxon>Kitasatosporales</taxon>
        <taxon>Streptomycetaceae</taxon>
        <taxon>Streptomyces</taxon>
    </lineage>
</organism>
<evidence type="ECO:0000256" key="7">
    <source>
        <dbReference type="SAM" id="Phobius"/>
    </source>
</evidence>
<evidence type="ECO:0000256" key="1">
    <source>
        <dbReference type="ARBA" id="ARBA00004651"/>
    </source>
</evidence>
<evidence type="ECO:0000313" key="10">
    <source>
        <dbReference type="Proteomes" id="UP000186455"/>
    </source>
</evidence>
<evidence type="ECO:0000313" key="9">
    <source>
        <dbReference type="EMBL" id="OKH94133.1"/>
    </source>
</evidence>
<dbReference type="InterPro" id="IPR011701">
    <property type="entry name" value="MFS"/>
</dbReference>
<keyword evidence="5 7" id="KW-0472">Membrane</keyword>
<dbReference type="RefSeq" id="WP_073788722.1">
    <property type="nucleotide sequence ID" value="NZ_LFBV01000003.1"/>
</dbReference>
<evidence type="ECO:0000256" key="4">
    <source>
        <dbReference type="ARBA" id="ARBA00022989"/>
    </source>
</evidence>
<feature type="transmembrane region" description="Helical" evidence="7">
    <location>
        <begin position="215"/>
        <end position="239"/>
    </location>
</feature>
<feature type="region of interest" description="Disordered" evidence="6">
    <location>
        <begin position="395"/>
        <end position="428"/>
    </location>
</feature>
<feature type="transmembrane region" description="Helical" evidence="7">
    <location>
        <begin position="251"/>
        <end position="270"/>
    </location>
</feature>
<feature type="transmembrane region" description="Helical" evidence="7">
    <location>
        <begin position="107"/>
        <end position="124"/>
    </location>
</feature>
<comment type="caution">
    <text evidence="9">The sequence shown here is derived from an EMBL/GenBank/DDBJ whole genome shotgun (WGS) entry which is preliminary data.</text>
</comment>
<keyword evidence="4 7" id="KW-1133">Transmembrane helix</keyword>
<dbReference type="PANTHER" id="PTHR43124">
    <property type="entry name" value="PURINE EFFLUX PUMP PBUE"/>
    <property type="match status" value="1"/>
</dbReference>
<feature type="transmembrane region" description="Helical" evidence="7">
    <location>
        <begin position="346"/>
        <end position="367"/>
    </location>
</feature>
<feature type="transmembrane region" description="Helical" evidence="7">
    <location>
        <begin position="81"/>
        <end position="101"/>
    </location>
</feature>
<proteinExistence type="predicted"/>
<evidence type="ECO:0000256" key="2">
    <source>
        <dbReference type="ARBA" id="ARBA00022475"/>
    </source>
</evidence>
<dbReference type="InterPro" id="IPR036259">
    <property type="entry name" value="MFS_trans_sf"/>
</dbReference>
<name>A0A1Q4V8G3_9ACTN</name>
<dbReference type="Proteomes" id="UP000186455">
    <property type="component" value="Unassembled WGS sequence"/>
</dbReference>
<accession>A0A1Q4V8G3</accession>
<dbReference type="Gene3D" id="1.20.1250.20">
    <property type="entry name" value="MFS general substrate transporter like domains"/>
    <property type="match status" value="2"/>
</dbReference>
<protein>
    <recommendedName>
        <fullName evidence="8">Major facilitator superfamily (MFS) profile domain-containing protein</fullName>
    </recommendedName>
</protein>
<keyword evidence="10" id="KW-1185">Reference proteome</keyword>
<dbReference type="GO" id="GO:0022857">
    <property type="term" value="F:transmembrane transporter activity"/>
    <property type="evidence" value="ECO:0007669"/>
    <property type="project" value="InterPro"/>
</dbReference>
<feature type="transmembrane region" description="Helical" evidence="7">
    <location>
        <begin position="282"/>
        <end position="300"/>
    </location>
</feature>
<evidence type="ECO:0000256" key="3">
    <source>
        <dbReference type="ARBA" id="ARBA00022692"/>
    </source>
</evidence>
<feature type="transmembrane region" description="Helical" evidence="7">
    <location>
        <begin position="54"/>
        <end position="74"/>
    </location>
</feature>
<dbReference type="Pfam" id="PF07690">
    <property type="entry name" value="MFS_1"/>
    <property type="match status" value="1"/>
</dbReference>
<dbReference type="STRING" id="1048205.AB852_16035"/>
<dbReference type="InterPro" id="IPR020846">
    <property type="entry name" value="MFS_dom"/>
</dbReference>
<feature type="domain" description="Major facilitator superfamily (MFS) profile" evidence="8">
    <location>
        <begin position="20"/>
        <end position="399"/>
    </location>
</feature>
<evidence type="ECO:0000256" key="6">
    <source>
        <dbReference type="SAM" id="MobiDB-lite"/>
    </source>
</evidence>
<dbReference type="SUPFAM" id="SSF103473">
    <property type="entry name" value="MFS general substrate transporter"/>
    <property type="match status" value="1"/>
</dbReference>
<feature type="compositionally biased region" description="Low complexity" evidence="6">
    <location>
        <begin position="395"/>
        <end position="417"/>
    </location>
</feature>
<reference evidence="9 10" key="1">
    <citation type="submission" date="2015-06" db="EMBL/GenBank/DDBJ databases">
        <title>Cloning and characterization of the uncialamcin biosynthetic gene cluster.</title>
        <authorList>
            <person name="Yan X."/>
            <person name="Huang T."/>
            <person name="Ge H."/>
            <person name="Shen B."/>
        </authorList>
    </citation>
    <scope>NUCLEOTIDE SEQUENCE [LARGE SCALE GENOMIC DNA]</scope>
    <source>
        <strain evidence="9 10">DCA2648</strain>
    </source>
</reference>
<feature type="transmembrane region" description="Helical" evidence="7">
    <location>
        <begin position="21"/>
        <end position="42"/>
    </location>
</feature>
<dbReference type="PANTHER" id="PTHR43124:SF3">
    <property type="entry name" value="CHLORAMPHENICOL EFFLUX PUMP RV0191"/>
    <property type="match status" value="1"/>
</dbReference>